<dbReference type="OrthoDB" id="8265125at2"/>
<dbReference type="EMBL" id="WBJY01000001">
    <property type="protein sequence ID" value="KAB1649841.1"/>
    <property type="molecule type" value="Genomic_DNA"/>
</dbReference>
<comment type="caution">
    <text evidence="1">The sequence shown here is derived from an EMBL/GenBank/DDBJ whole genome shotgun (WGS) entry which is preliminary data.</text>
</comment>
<dbReference type="RefSeq" id="WP_158028426.1">
    <property type="nucleotide sequence ID" value="NZ_BMHG01000001.1"/>
</dbReference>
<protein>
    <recommendedName>
        <fullName evidence="3">MarR family transcriptional regulator</fullName>
    </recommendedName>
</protein>
<evidence type="ECO:0008006" key="3">
    <source>
        <dbReference type="Google" id="ProtNLM"/>
    </source>
</evidence>
<keyword evidence="2" id="KW-1185">Reference proteome</keyword>
<dbReference type="Proteomes" id="UP000431744">
    <property type="component" value="Unassembled WGS sequence"/>
</dbReference>
<sequence length="90" mass="10100">MSRGPGRWQRAILDTLAEHEAVAVTHPSHTHAEQNAIRRAAYKLEAAGKINLVAQRVDGRPRLVAYRPDSDVPDMREVTGLDGKTYRMPR</sequence>
<evidence type="ECO:0000313" key="2">
    <source>
        <dbReference type="Proteomes" id="UP000431744"/>
    </source>
</evidence>
<gene>
    <name evidence="1" type="ORF">F8O04_06330</name>
</gene>
<reference evidence="1 2" key="1">
    <citation type="submission" date="2019-09" db="EMBL/GenBank/DDBJ databases">
        <title>Phylogeny of genus Pseudoclavibacter and closely related genus.</title>
        <authorList>
            <person name="Li Y."/>
        </authorList>
    </citation>
    <scope>NUCLEOTIDE SEQUENCE [LARGE SCALE GENOMIC DNA]</scope>
    <source>
        <strain evidence="1 2">EGI 60007</strain>
    </source>
</reference>
<name>A0A6H9WQ64_9MICO</name>
<organism evidence="1 2">
    <name type="scientific">Pseudoclavibacter endophyticus</name>
    <dbReference type="NCBI Taxonomy" id="1778590"/>
    <lineage>
        <taxon>Bacteria</taxon>
        <taxon>Bacillati</taxon>
        <taxon>Actinomycetota</taxon>
        <taxon>Actinomycetes</taxon>
        <taxon>Micrococcales</taxon>
        <taxon>Microbacteriaceae</taxon>
        <taxon>Pseudoclavibacter</taxon>
    </lineage>
</organism>
<evidence type="ECO:0000313" key="1">
    <source>
        <dbReference type="EMBL" id="KAB1649841.1"/>
    </source>
</evidence>
<proteinExistence type="predicted"/>
<dbReference type="AlphaFoldDB" id="A0A6H9WQ64"/>
<accession>A0A6H9WQ64</accession>